<evidence type="ECO:0000313" key="8">
    <source>
        <dbReference type="EMBL" id="OTI62447.1"/>
    </source>
</evidence>
<dbReference type="InterPro" id="IPR014016">
    <property type="entry name" value="UvrD-like_ATP-bd"/>
</dbReference>
<dbReference type="GO" id="GO:0043138">
    <property type="term" value="F:3'-5' DNA helicase activity"/>
    <property type="evidence" value="ECO:0007669"/>
    <property type="project" value="TreeGrafter"/>
</dbReference>
<dbReference type="Gene3D" id="3.40.50.300">
    <property type="entry name" value="P-loop containing nucleotide triphosphate hydrolases"/>
    <property type="match status" value="2"/>
</dbReference>
<dbReference type="GO" id="GO:0005524">
    <property type="term" value="F:ATP binding"/>
    <property type="evidence" value="ECO:0007669"/>
    <property type="project" value="UniProtKB-UniRule"/>
</dbReference>
<dbReference type="RefSeq" id="WP_071543045.1">
    <property type="nucleotide sequence ID" value="NZ_CAADLO010000134.1"/>
</dbReference>
<evidence type="ECO:0000256" key="2">
    <source>
        <dbReference type="ARBA" id="ARBA00022801"/>
    </source>
</evidence>
<dbReference type="GO" id="GO:0016787">
    <property type="term" value="F:hydrolase activity"/>
    <property type="evidence" value="ECO:0007669"/>
    <property type="project" value="UniProtKB-UniRule"/>
</dbReference>
<evidence type="ECO:0000256" key="3">
    <source>
        <dbReference type="ARBA" id="ARBA00022806"/>
    </source>
</evidence>
<keyword evidence="4 6" id="KW-0067">ATP-binding</keyword>
<evidence type="ECO:0000256" key="1">
    <source>
        <dbReference type="ARBA" id="ARBA00022741"/>
    </source>
</evidence>
<feature type="domain" description="UvrD-like helicase ATP-binding" evidence="7">
    <location>
        <begin position="4"/>
        <end position="241"/>
    </location>
</feature>
<organism evidence="8 9">
    <name type="scientific">Pseudomonas aeruginosa</name>
    <dbReference type="NCBI Taxonomy" id="287"/>
    <lineage>
        <taxon>Bacteria</taxon>
        <taxon>Pseudomonadati</taxon>
        <taxon>Pseudomonadota</taxon>
        <taxon>Gammaproteobacteria</taxon>
        <taxon>Pseudomonadales</taxon>
        <taxon>Pseudomonadaceae</taxon>
        <taxon>Pseudomonas</taxon>
    </lineage>
</organism>
<dbReference type="EMBL" id="NFFZ01000005">
    <property type="protein sequence ID" value="OTI62447.1"/>
    <property type="molecule type" value="Genomic_DNA"/>
</dbReference>
<dbReference type="AlphaFoldDB" id="A0A2C9WZX8"/>
<evidence type="ECO:0000259" key="7">
    <source>
        <dbReference type="PROSITE" id="PS51198"/>
    </source>
</evidence>
<evidence type="ECO:0000256" key="4">
    <source>
        <dbReference type="ARBA" id="ARBA00022840"/>
    </source>
</evidence>
<dbReference type="InterPro" id="IPR027417">
    <property type="entry name" value="P-loop_NTPase"/>
</dbReference>
<reference evidence="8 9" key="1">
    <citation type="submission" date="2017-05" db="EMBL/GenBank/DDBJ databases">
        <authorList>
            <person name="Song R."/>
            <person name="Chenine A.L."/>
            <person name="Ruprecht R.M."/>
        </authorList>
    </citation>
    <scope>NUCLEOTIDE SEQUENCE [LARGE SCALE GENOMIC DNA]</scope>
    <source>
        <strain evidence="8 9">S567_C10_BS</strain>
    </source>
</reference>
<dbReference type="GO" id="GO:0005829">
    <property type="term" value="C:cytosol"/>
    <property type="evidence" value="ECO:0007669"/>
    <property type="project" value="TreeGrafter"/>
</dbReference>
<proteinExistence type="predicted"/>
<dbReference type="Pfam" id="PF00580">
    <property type="entry name" value="UvrD-helicase"/>
    <property type="match status" value="2"/>
</dbReference>
<evidence type="ECO:0000256" key="6">
    <source>
        <dbReference type="PROSITE-ProRule" id="PRU00560"/>
    </source>
</evidence>
<evidence type="ECO:0000256" key="5">
    <source>
        <dbReference type="ARBA" id="ARBA00034923"/>
    </source>
</evidence>
<feature type="binding site" evidence="6">
    <location>
        <begin position="25"/>
        <end position="32"/>
    </location>
    <ligand>
        <name>ATP</name>
        <dbReference type="ChEBI" id="CHEBI:30616"/>
    </ligand>
</feature>
<evidence type="ECO:0000313" key="9">
    <source>
        <dbReference type="Proteomes" id="UP000194857"/>
    </source>
</evidence>
<dbReference type="Proteomes" id="UP000194857">
    <property type="component" value="Unassembled WGS sequence"/>
</dbReference>
<dbReference type="SUPFAM" id="SSF52540">
    <property type="entry name" value="P-loop containing nucleoside triphosphate hydrolases"/>
    <property type="match status" value="1"/>
</dbReference>
<dbReference type="InterPro" id="IPR000212">
    <property type="entry name" value="DNA_helicase_UvrD/REP"/>
</dbReference>
<dbReference type="GeneID" id="24117956"/>
<sequence length="573" mass="63496">MTVEQDWTPQKRDFLQSTGHVLAMGGPGSGKTHVALVKARDEIRSAKLLSGQRILFLSFARPTVARVLEKAKELITADDLRLLDVNTYHGFAWSVLRSHGYLLSNGKPLQLLPPPEGSARLAHFAKEQHHQEKLRLFHEEGLLHFDLFAQLTAELLRRSRRLAGIYTATYPILVVDEFQDTNADEWAMVRELGRGCRIIALADPDQRIYEFRGADPQRLKEFVDQFDPLPVEFEGENHRSAGTDIATYGSDLLTGKNKGAVYANVSVVEYGVYYGRGPHFHAKAQLIQAIKRLRKEPAWSIAVLVPSKAFMLQVSDYLSAESDGMPNLRHEVAMDAESPALAANVIATLMEGGPSELLAARLLSALHTHIRGRSGTKRPAQAELDMADAIDQYLVSGKIRGKNRQALISECARLAALRQDVVFTGHPEEDWLTARGLLATSAVGQLSRVAADAKYLRLLHKGSNLRASLSELWRSQGQYVGAIEAVRGALLQEHFTAAAKEWRGVHLMTIHKAKGKEFDEVLIYEGRYAGRIVPANADTSRQSQALLALRVAVTRAMKRATILTPSGDRSIFL</sequence>
<keyword evidence="1 6" id="KW-0547">Nucleotide-binding</keyword>
<comment type="caution">
    <text evidence="8">The sequence shown here is derived from an EMBL/GenBank/DDBJ whole genome shotgun (WGS) entry which is preliminary data.</text>
</comment>
<dbReference type="PROSITE" id="PS51198">
    <property type="entry name" value="UVRD_HELICASE_ATP_BIND"/>
    <property type="match status" value="1"/>
</dbReference>
<keyword evidence="3 6" id="KW-0347">Helicase</keyword>
<keyword evidence="2 6" id="KW-0378">Hydrolase</keyword>
<dbReference type="GO" id="GO:0003677">
    <property type="term" value="F:DNA binding"/>
    <property type="evidence" value="ECO:0007669"/>
    <property type="project" value="InterPro"/>
</dbReference>
<dbReference type="PANTHER" id="PTHR11070:SF2">
    <property type="entry name" value="ATP-DEPENDENT DNA HELICASE SRS2"/>
    <property type="match status" value="1"/>
</dbReference>
<protein>
    <recommendedName>
        <fullName evidence="5">DNA 3'-5' helicase II</fullName>
    </recommendedName>
</protein>
<dbReference type="GO" id="GO:0000725">
    <property type="term" value="P:recombinational repair"/>
    <property type="evidence" value="ECO:0007669"/>
    <property type="project" value="TreeGrafter"/>
</dbReference>
<dbReference type="PANTHER" id="PTHR11070">
    <property type="entry name" value="UVRD / RECB / PCRA DNA HELICASE FAMILY MEMBER"/>
    <property type="match status" value="1"/>
</dbReference>
<accession>A0A2C9WZX8</accession>
<name>A0A2C9WZX8_PSEAI</name>
<gene>
    <name evidence="8" type="ORF">CAZ10_12840</name>
</gene>